<proteinExistence type="predicted"/>
<dbReference type="AlphaFoldDB" id="A0A090M2R3"/>
<comment type="caution">
    <text evidence="7">The sequence shown here is derived from an EMBL/GenBank/DDBJ whole genome shotgun (WGS) entry which is preliminary data.</text>
</comment>
<name>A0A090M2R3_OSTTA</name>
<reference evidence="7 8" key="2">
    <citation type="journal article" date="2014" name="BMC Genomics">
        <title>An improved genome of the model marine alga Ostreococcus tauri unfolds by assessing Illumina de novo assemblies.</title>
        <authorList>
            <person name="Blanc-Mathieu R."/>
            <person name="Verhelst B."/>
            <person name="Derelle E."/>
            <person name="Rombauts S."/>
            <person name="Bouget F.Y."/>
            <person name="Carre I."/>
            <person name="Chateau A."/>
            <person name="Eyre-Walker A."/>
            <person name="Grimsley N."/>
            <person name="Moreau H."/>
            <person name="Piegu B."/>
            <person name="Rivals E."/>
            <person name="Schackwitz W."/>
            <person name="Van de Peer Y."/>
            <person name="Piganeau G."/>
        </authorList>
    </citation>
    <scope>NUCLEOTIDE SEQUENCE [LARGE SCALE GENOMIC DNA]</scope>
    <source>
        <strain evidence="8">OTTH 0595 / CCAP 157/2 / RCC745</strain>
    </source>
</reference>
<comment type="subcellular location">
    <subcellularLocation>
        <location evidence="1">Nucleus</location>
    </subcellularLocation>
</comment>
<dbReference type="KEGG" id="ota:OT_ostta06g03940"/>
<dbReference type="PANTHER" id="PTHR46481">
    <property type="entry name" value="ZINC FINGER BED DOMAIN-CONTAINING PROTEIN 4"/>
    <property type="match status" value="1"/>
</dbReference>
<dbReference type="GeneID" id="9836423"/>
<dbReference type="Proteomes" id="UP000009170">
    <property type="component" value="Unassembled WGS sequence"/>
</dbReference>
<dbReference type="EMBL" id="CAID01000006">
    <property type="protein sequence ID" value="CEF98491.1"/>
    <property type="molecule type" value="Genomic_DNA"/>
</dbReference>
<dbReference type="SUPFAM" id="SSF53098">
    <property type="entry name" value="Ribonuclease H-like"/>
    <property type="match status" value="1"/>
</dbReference>
<evidence type="ECO:0000256" key="4">
    <source>
        <dbReference type="ARBA" id="ARBA00022833"/>
    </source>
</evidence>
<keyword evidence="4" id="KW-0862">Zinc</keyword>
<dbReference type="InterPro" id="IPR008906">
    <property type="entry name" value="HATC_C_dom"/>
</dbReference>
<keyword evidence="5" id="KW-0539">Nucleus</keyword>
<protein>
    <submittedName>
        <fullName evidence="7">HAT dimerisation domain, C-terminal</fullName>
    </submittedName>
</protein>
<keyword evidence="2" id="KW-0479">Metal-binding</keyword>
<evidence type="ECO:0000313" key="8">
    <source>
        <dbReference type="Proteomes" id="UP000009170"/>
    </source>
</evidence>
<keyword evidence="8" id="KW-1185">Reference proteome</keyword>
<feature type="domain" description="HAT C-terminal dimerisation" evidence="6">
    <location>
        <begin position="125"/>
        <end position="203"/>
    </location>
</feature>
<dbReference type="OrthoDB" id="549304at2759"/>
<dbReference type="RefSeq" id="XP_022839290.1">
    <property type="nucleotide sequence ID" value="XM_022984096.1"/>
</dbReference>
<evidence type="ECO:0000256" key="5">
    <source>
        <dbReference type="ARBA" id="ARBA00023242"/>
    </source>
</evidence>
<evidence type="ECO:0000256" key="3">
    <source>
        <dbReference type="ARBA" id="ARBA00022771"/>
    </source>
</evidence>
<evidence type="ECO:0000259" key="6">
    <source>
        <dbReference type="Pfam" id="PF05699"/>
    </source>
</evidence>
<reference evidence="8" key="1">
    <citation type="journal article" date="2006" name="Proc. Natl. Acad. Sci. U.S.A.">
        <title>Genome analysis of the smallest free-living eukaryote Ostreococcus tauri unveils many unique features.</title>
        <authorList>
            <person name="Derelle E."/>
            <person name="Ferraz C."/>
            <person name="Rombauts S."/>
            <person name="Rouze P."/>
            <person name="Worden A.Z."/>
            <person name="Robbens S."/>
            <person name="Partensky F."/>
            <person name="Degroeve S."/>
            <person name="Echeynie S."/>
            <person name="Cooke R."/>
            <person name="Saeys Y."/>
            <person name="Wuyts J."/>
            <person name="Jabbari K."/>
            <person name="Bowler C."/>
            <person name="Panaud O."/>
            <person name="Piegu B."/>
            <person name="Ball S.G."/>
            <person name="Ral J.-P."/>
            <person name="Bouget F.-Y."/>
            <person name="Piganeau G."/>
            <person name="De Baets B."/>
            <person name="Picard A."/>
            <person name="Delseny M."/>
            <person name="Demaille J."/>
            <person name="Van de Peer Y."/>
            <person name="Moreau H."/>
        </authorList>
    </citation>
    <scope>NUCLEOTIDE SEQUENCE [LARGE SCALE GENOMIC DNA]</scope>
    <source>
        <strain evidence="8">OTTH 0595 / CCAP 157/2 / RCC745</strain>
    </source>
</reference>
<dbReference type="InParanoid" id="A0A090M2R3"/>
<keyword evidence="3" id="KW-0863">Zinc-finger</keyword>
<dbReference type="GO" id="GO:0005634">
    <property type="term" value="C:nucleus"/>
    <property type="evidence" value="ECO:0007669"/>
    <property type="project" value="UniProtKB-SubCell"/>
</dbReference>
<gene>
    <name evidence="7" type="ORF">OT_ostta06g03940</name>
</gene>
<dbReference type="GO" id="GO:0008270">
    <property type="term" value="F:zinc ion binding"/>
    <property type="evidence" value="ECO:0007669"/>
    <property type="project" value="UniProtKB-KW"/>
</dbReference>
<accession>A0A090M2R3</accession>
<dbReference type="InterPro" id="IPR012337">
    <property type="entry name" value="RNaseH-like_sf"/>
</dbReference>
<sequence length="212" mass="24760">MIKSILDNWGSVDKILSDTEIHIDLNKSLLKVMVDLLEDFERIFKELQTFSSPSICFVLKKIFLKLRCFAFLKKFLNFKYHITQKFRCPNAKLIWTATFSKTEFFFPKLLTASNSNCIGTPLEEIERYCRQRVPFSRNFEAIEWWKNNVNCYPHLSKLALKLLSIPASSAAAERAFSLLGDIITKKRNRLCPKSVDSLLFLHSYYKNLNSLQ</sequence>
<dbReference type="InterPro" id="IPR052035">
    <property type="entry name" value="ZnF_BED_domain_contain"/>
</dbReference>
<evidence type="ECO:0000313" key="7">
    <source>
        <dbReference type="EMBL" id="CEF98491.1"/>
    </source>
</evidence>
<organism evidence="7 8">
    <name type="scientific">Ostreococcus tauri</name>
    <name type="common">Marine green alga</name>
    <dbReference type="NCBI Taxonomy" id="70448"/>
    <lineage>
        <taxon>Eukaryota</taxon>
        <taxon>Viridiplantae</taxon>
        <taxon>Chlorophyta</taxon>
        <taxon>Mamiellophyceae</taxon>
        <taxon>Mamiellales</taxon>
        <taxon>Bathycoccaceae</taxon>
        <taxon>Ostreococcus</taxon>
    </lineage>
</organism>
<dbReference type="PANTHER" id="PTHR46481:SF10">
    <property type="entry name" value="ZINC FINGER BED DOMAIN-CONTAINING PROTEIN 39"/>
    <property type="match status" value="1"/>
</dbReference>
<evidence type="ECO:0000256" key="1">
    <source>
        <dbReference type="ARBA" id="ARBA00004123"/>
    </source>
</evidence>
<evidence type="ECO:0000256" key="2">
    <source>
        <dbReference type="ARBA" id="ARBA00022723"/>
    </source>
</evidence>
<dbReference type="GO" id="GO:0046983">
    <property type="term" value="F:protein dimerization activity"/>
    <property type="evidence" value="ECO:0007669"/>
    <property type="project" value="InterPro"/>
</dbReference>
<dbReference type="Pfam" id="PF05699">
    <property type="entry name" value="Dimer_Tnp_hAT"/>
    <property type="match status" value="1"/>
</dbReference>